<evidence type="ECO:0000313" key="14">
    <source>
        <dbReference type="Proteomes" id="UP001169066"/>
    </source>
</evidence>
<dbReference type="PANTHER" id="PTHR34069:SF2">
    <property type="entry name" value="BETA-KETOACYL-[ACYL-CARRIER-PROTEIN] SYNTHASE III"/>
    <property type="match status" value="1"/>
</dbReference>
<evidence type="ECO:0000256" key="5">
    <source>
        <dbReference type="ARBA" id="ARBA00022832"/>
    </source>
</evidence>
<keyword evidence="7 10" id="KW-0275">Fatty acid biosynthesis</keyword>
<keyword evidence="6 10" id="KW-0443">Lipid metabolism</keyword>
<evidence type="ECO:0000256" key="1">
    <source>
        <dbReference type="ARBA" id="ARBA00008642"/>
    </source>
</evidence>
<gene>
    <name evidence="10" type="primary">fabH</name>
    <name evidence="13" type="ORF">PF327_02215</name>
</gene>
<dbReference type="InterPro" id="IPR004655">
    <property type="entry name" value="FabH"/>
</dbReference>
<dbReference type="NCBIfam" id="NF006829">
    <property type="entry name" value="PRK09352.1"/>
    <property type="match status" value="1"/>
</dbReference>
<keyword evidence="4 10" id="KW-0808">Transferase</keyword>
<comment type="pathway">
    <text evidence="10">Lipid metabolism; fatty acid biosynthesis.</text>
</comment>
<evidence type="ECO:0000313" key="13">
    <source>
        <dbReference type="EMBL" id="MDM5263003.1"/>
    </source>
</evidence>
<dbReference type="Pfam" id="PF08545">
    <property type="entry name" value="ACP_syn_III"/>
    <property type="match status" value="1"/>
</dbReference>
<evidence type="ECO:0000256" key="6">
    <source>
        <dbReference type="ARBA" id="ARBA00023098"/>
    </source>
</evidence>
<evidence type="ECO:0000256" key="2">
    <source>
        <dbReference type="ARBA" id="ARBA00022490"/>
    </source>
</evidence>
<feature type="region of interest" description="ACP-binding" evidence="10">
    <location>
        <begin position="261"/>
        <end position="265"/>
    </location>
</feature>
<evidence type="ECO:0000259" key="12">
    <source>
        <dbReference type="Pfam" id="PF08545"/>
    </source>
</evidence>
<keyword evidence="3 10" id="KW-0444">Lipid biosynthesis</keyword>
<dbReference type="SUPFAM" id="SSF53901">
    <property type="entry name" value="Thiolase-like"/>
    <property type="match status" value="1"/>
</dbReference>
<dbReference type="EMBL" id="JAQIBC010000001">
    <property type="protein sequence ID" value="MDM5263003.1"/>
    <property type="molecule type" value="Genomic_DNA"/>
</dbReference>
<comment type="subunit">
    <text evidence="10">Homodimer.</text>
</comment>
<dbReference type="RefSeq" id="WP_008244453.1">
    <property type="nucleotide sequence ID" value="NZ_JAQIBC010000001.1"/>
</dbReference>
<evidence type="ECO:0000256" key="10">
    <source>
        <dbReference type="HAMAP-Rule" id="MF_01815"/>
    </source>
</evidence>
<comment type="similarity">
    <text evidence="1 10">Belongs to the thiolase-like superfamily. FabH family.</text>
</comment>
<comment type="subcellular location">
    <subcellularLocation>
        <location evidence="10">Cytoplasm</location>
    </subcellularLocation>
</comment>
<dbReference type="PANTHER" id="PTHR34069">
    <property type="entry name" value="3-OXOACYL-[ACYL-CARRIER-PROTEIN] SYNTHASE 3"/>
    <property type="match status" value="1"/>
</dbReference>
<organism evidence="13 14">
    <name type="scientific">Sulfurovum xiamenensis</name>
    <dbReference type="NCBI Taxonomy" id="3019066"/>
    <lineage>
        <taxon>Bacteria</taxon>
        <taxon>Pseudomonadati</taxon>
        <taxon>Campylobacterota</taxon>
        <taxon>Epsilonproteobacteria</taxon>
        <taxon>Campylobacterales</taxon>
        <taxon>Sulfurovaceae</taxon>
        <taxon>Sulfurovum</taxon>
    </lineage>
</organism>
<evidence type="ECO:0000256" key="4">
    <source>
        <dbReference type="ARBA" id="ARBA00022679"/>
    </source>
</evidence>
<keyword evidence="14" id="KW-1185">Reference proteome</keyword>
<name>A0ABT7QPK4_9BACT</name>
<keyword evidence="2 10" id="KW-0963">Cytoplasm</keyword>
<dbReference type="NCBIfam" id="TIGR00747">
    <property type="entry name" value="fabH"/>
    <property type="match status" value="1"/>
</dbReference>
<dbReference type="InterPro" id="IPR013751">
    <property type="entry name" value="ACP_syn_III_N"/>
</dbReference>
<evidence type="ECO:0000256" key="7">
    <source>
        <dbReference type="ARBA" id="ARBA00023160"/>
    </source>
</evidence>
<feature type="active site" evidence="10">
    <location>
        <position position="290"/>
    </location>
</feature>
<feature type="domain" description="Beta-ketoacyl-[acyl-carrier-protein] synthase III C-terminal" evidence="11">
    <location>
        <begin position="244"/>
        <end position="331"/>
    </location>
</feature>
<comment type="catalytic activity">
    <reaction evidence="10">
        <text>malonyl-[ACP] + acetyl-CoA + H(+) = 3-oxobutanoyl-[ACP] + CO2 + CoA</text>
        <dbReference type="Rhea" id="RHEA:12080"/>
        <dbReference type="Rhea" id="RHEA-COMP:9623"/>
        <dbReference type="Rhea" id="RHEA-COMP:9625"/>
        <dbReference type="ChEBI" id="CHEBI:15378"/>
        <dbReference type="ChEBI" id="CHEBI:16526"/>
        <dbReference type="ChEBI" id="CHEBI:57287"/>
        <dbReference type="ChEBI" id="CHEBI:57288"/>
        <dbReference type="ChEBI" id="CHEBI:78449"/>
        <dbReference type="ChEBI" id="CHEBI:78450"/>
        <dbReference type="EC" id="2.3.1.180"/>
    </reaction>
</comment>
<keyword evidence="8 10" id="KW-0511">Multifunctional enzyme</keyword>
<feature type="domain" description="Beta-ketoacyl-[acyl-carrier-protein] synthase III N-terminal" evidence="12">
    <location>
        <begin position="113"/>
        <end position="192"/>
    </location>
</feature>
<dbReference type="CDD" id="cd00830">
    <property type="entry name" value="KAS_III"/>
    <property type="match status" value="1"/>
</dbReference>
<keyword evidence="9 10" id="KW-0012">Acyltransferase</keyword>
<evidence type="ECO:0000259" key="11">
    <source>
        <dbReference type="Pfam" id="PF08541"/>
    </source>
</evidence>
<accession>A0ABT7QPK4</accession>
<comment type="domain">
    <text evidence="10">The last Arg residue of the ACP-binding site is essential for the weak association between ACP/AcpP and FabH.</text>
</comment>
<comment type="caution">
    <text evidence="13">The sequence shown here is derived from an EMBL/GenBank/DDBJ whole genome shotgun (WGS) entry which is preliminary data.</text>
</comment>
<feature type="active site" evidence="10">
    <location>
        <position position="119"/>
    </location>
</feature>
<reference evidence="13" key="1">
    <citation type="submission" date="2023-01" db="EMBL/GenBank/DDBJ databases">
        <title>Sulfurovum sp. XTW-4 genome assembly.</title>
        <authorList>
            <person name="Wang J."/>
        </authorList>
    </citation>
    <scope>NUCLEOTIDE SEQUENCE</scope>
    <source>
        <strain evidence="13">XTW-4</strain>
    </source>
</reference>
<dbReference type="InterPro" id="IPR016039">
    <property type="entry name" value="Thiolase-like"/>
</dbReference>
<dbReference type="Gene3D" id="3.40.47.10">
    <property type="match status" value="1"/>
</dbReference>
<dbReference type="Proteomes" id="UP001169066">
    <property type="component" value="Unassembled WGS sequence"/>
</dbReference>
<dbReference type="Pfam" id="PF08541">
    <property type="entry name" value="ACP_syn_III_C"/>
    <property type="match status" value="1"/>
</dbReference>
<proteinExistence type="inferred from homology"/>
<feature type="active site" evidence="10">
    <location>
        <position position="260"/>
    </location>
</feature>
<sequence length="340" mass="36677">MSPIKPIYAAFRSIGAYVPEKILSNADLEKMVDTTDEWIVKRTGIKERHIAAEDEYTSDMAAKACELAIERSGLSKDEIDLVLCATVTPDYFNMPSTACLISDKIGIRDVQAFDISAACSGFVYLLTIAKAFIESGMKKNVLVVGAEKFSSVVDYTDRSTCILFGDGAGAAVISATSNKDEAFIDIHASADGSYADFLVTPAPGAVHPASQEVIDQGLNFVQMKGNETFKLAVKTLTKDVKEILAKNNINANDIPHFIPHQANYRIIKAVGDALKMREDQVVLTVGKYGNTSAASIPMALNDIWESGRLQTGDLMLLDTFGGGLTWASALLPFTGKSNTK</sequence>
<protein>
    <recommendedName>
        <fullName evidence="10">Beta-ketoacyl-[acyl-carrier-protein] synthase III</fullName>
        <shortName evidence="10">Beta-ketoacyl-ACP synthase III</shortName>
        <shortName evidence="10">KAS III</shortName>
        <ecNumber evidence="10">2.3.1.180</ecNumber>
    </recommendedName>
    <alternativeName>
        <fullName evidence="10">3-oxoacyl-[acyl-carrier-protein] synthase 3</fullName>
    </alternativeName>
    <alternativeName>
        <fullName evidence="10">3-oxoacyl-[acyl-carrier-protein] synthase III</fullName>
    </alternativeName>
</protein>
<evidence type="ECO:0000256" key="3">
    <source>
        <dbReference type="ARBA" id="ARBA00022516"/>
    </source>
</evidence>
<dbReference type="EC" id="2.3.1.180" evidence="10"/>
<dbReference type="InterPro" id="IPR013747">
    <property type="entry name" value="ACP_syn_III_C"/>
</dbReference>
<evidence type="ECO:0000256" key="9">
    <source>
        <dbReference type="ARBA" id="ARBA00023315"/>
    </source>
</evidence>
<evidence type="ECO:0000256" key="8">
    <source>
        <dbReference type="ARBA" id="ARBA00023268"/>
    </source>
</evidence>
<keyword evidence="5 10" id="KW-0276">Fatty acid metabolism</keyword>
<comment type="function">
    <text evidence="10">Catalyzes the condensation reaction of fatty acid synthesis by the addition to an acyl acceptor of two carbons from malonyl-ACP. Catalyzes the first condensation reaction which initiates fatty acid synthesis and may therefore play a role in governing the total rate of fatty acid production. Possesses both acetoacetyl-ACP synthase and acetyl transacylase activities. Its substrate specificity determines the biosynthesis of branched-chain and/or straight-chain of fatty acids.</text>
</comment>
<dbReference type="HAMAP" id="MF_01815">
    <property type="entry name" value="FabH"/>
    <property type="match status" value="1"/>
</dbReference>